<proteinExistence type="predicted"/>
<feature type="compositionally biased region" description="Basic and acidic residues" evidence="1">
    <location>
        <begin position="12"/>
        <end position="21"/>
    </location>
</feature>
<dbReference type="RefSeq" id="WP_154790833.1">
    <property type="nucleotide sequence ID" value="NZ_WMBB01000014.1"/>
</dbReference>
<reference evidence="2 3" key="1">
    <citation type="submission" date="2019-11" db="EMBL/GenBank/DDBJ databases">
        <title>Nocardia sp. nov. CT2-14 isolated from soil.</title>
        <authorList>
            <person name="Kanchanasin P."/>
            <person name="Tanasupawat S."/>
            <person name="Yuki M."/>
            <person name="Kudo T."/>
        </authorList>
    </citation>
    <scope>NUCLEOTIDE SEQUENCE [LARGE SCALE GENOMIC DNA]</scope>
    <source>
        <strain evidence="2 3">CT2-14</strain>
    </source>
</reference>
<organism evidence="2 3">
    <name type="scientific">Nocardia aurantiaca</name>
    <dbReference type="NCBI Taxonomy" id="2675850"/>
    <lineage>
        <taxon>Bacteria</taxon>
        <taxon>Bacillati</taxon>
        <taxon>Actinomycetota</taxon>
        <taxon>Actinomycetes</taxon>
        <taxon>Mycobacteriales</taxon>
        <taxon>Nocardiaceae</taxon>
        <taxon>Nocardia</taxon>
    </lineage>
</organism>
<dbReference type="AlphaFoldDB" id="A0A6I3L7C2"/>
<protein>
    <submittedName>
        <fullName evidence="2">Uncharacterized protein</fullName>
    </submittedName>
</protein>
<dbReference type="Proteomes" id="UP000432464">
    <property type="component" value="Unassembled WGS sequence"/>
</dbReference>
<evidence type="ECO:0000313" key="3">
    <source>
        <dbReference type="Proteomes" id="UP000432464"/>
    </source>
</evidence>
<accession>A0A6I3L7C2</accession>
<comment type="caution">
    <text evidence="2">The sequence shown here is derived from an EMBL/GenBank/DDBJ whole genome shotgun (WGS) entry which is preliminary data.</text>
</comment>
<evidence type="ECO:0000313" key="2">
    <source>
        <dbReference type="EMBL" id="MTE16415.1"/>
    </source>
</evidence>
<name>A0A6I3L7C2_9NOCA</name>
<gene>
    <name evidence="2" type="ORF">GLP40_27075</name>
</gene>
<evidence type="ECO:0000256" key="1">
    <source>
        <dbReference type="SAM" id="MobiDB-lite"/>
    </source>
</evidence>
<dbReference type="EMBL" id="WMBB01000014">
    <property type="protein sequence ID" value="MTE16415.1"/>
    <property type="molecule type" value="Genomic_DNA"/>
</dbReference>
<sequence>MPRPAGRWLDGPPRDAQDRADPATVPGPGGGTALRGCGHLPPPDRTVPRTLESVQMDGSAPRVAHDPDALQLTAG</sequence>
<feature type="region of interest" description="Disordered" evidence="1">
    <location>
        <begin position="1"/>
        <end position="75"/>
    </location>
</feature>
<keyword evidence="3" id="KW-1185">Reference proteome</keyword>